<evidence type="ECO:0000256" key="3">
    <source>
        <dbReference type="ARBA" id="ARBA00022598"/>
    </source>
</evidence>
<reference evidence="5 6" key="1">
    <citation type="submission" date="2020-08" db="EMBL/GenBank/DDBJ databases">
        <title>The completed genome sequence of the pathogenic ascomycete fungus Penicillium digitatum.</title>
        <authorList>
            <person name="Wang M."/>
        </authorList>
    </citation>
    <scope>NUCLEOTIDE SEQUENCE [LARGE SCALE GENOMIC DNA]</scope>
    <source>
        <strain evidence="5 6">PdW03</strain>
    </source>
</reference>
<keyword evidence="3 5" id="KW-0436">Ligase</keyword>
<dbReference type="Pfam" id="PF00501">
    <property type="entry name" value="AMP-binding"/>
    <property type="match status" value="1"/>
</dbReference>
<keyword evidence="1" id="KW-0596">Phosphopantetheine</keyword>
<name>A0A7T6XNP4_PENDI</name>
<evidence type="ECO:0000256" key="2">
    <source>
        <dbReference type="ARBA" id="ARBA00022553"/>
    </source>
</evidence>
<dbReference type="GO" id="GO:0005737">
    <property type="term" value="C:cytoplasm"/>
    <property type="evidence" value="ECO:0007669"/>
    <property type="project" value="TreeGrafter"/>
</dbReference>
<dbReference type="GO" id="GO:0043041">
    <property type="term" value="P:amino acid activation for nonribosomal peptide biosynthetic process"/>
    <property type="evidence" value="ECO:0007669"/>
    <property type="project" value="TreeGrafter"/>
</dbReference>
<dbReference type="VEuPathDB" id="FungiDB:PDIP_62720"/>
<organism evidence="5 6">
    <name type="scientific">Penicillium digitatum</name>
    <name type="common">Green mold</name>
    <dbReference type="NCBI Taxonomy" id="36651"/>
    <lineage>
        <taxon>Eukaryota</taxon>
        <taxon>Fungi</taxon>
        <taxon>Dikarya</taxon>
        <taxon>Ascomycota</taxon>
        <taxon>Pezizomycotina</taxon>
        <taxon>Eurotiomycetes</taxon>
        <taxon>Eurotiomycetidae</taxon>
        <taxon>Eurotiales</taxon>
        <taxon>Aspergillaceae</taxon>
        <taxon>Penicillium</taxon>
    </lineage>
</organism>
<dbReference type="InterPro" id="IPR042099">
    <property type="entry name" value="ANL_N_sf"/>
</dbReference>
<dbReference type="GO" id="GO:0031177">
    <property type="term" value="F:phosphopantetheine binding"/>
    <property type="evidence" value="ECO:0007669"/>
    <property type="project" value="TreeGrafter"/>
</dbReference>
<dbReference type="OMA" id="VAIDMEP"/>
<dbReference type="CDD" id="cd05918">
    <property type="entry name" value="A_NRPS_SidN3_like"/>
    <property type="match status" value="1"/>
</dbReference>
<evidence type="ECO:0000313" key="6">
    <source>
        <dbReference type="Proteomes" id="UP000595662"/>
    </source>
</evidence>
<dbReference type="EMBL" id="CP060776">
    <property type="protein sequence ID" value="QQK44454.1"/>
    <property type="molecule type" value="Genomic_DNA"/>
</dbReference>
<evidence type="ECO:0000256" key="1">
    <source>
        <dbReference type="ARBA" id="ARBA00022450"/>
    </source>
</evidence>
<dbReference type="GO" id="GO:0016874">
    <property type="term" value="F:ligase activity"/>
    <property type="evidence" value="ECO:0007669"/>
    <property type="project" value="UniProtKB-KW"/>
</dbReference>
<dbReference type="Gene3D" id="3.30.300.30">
    <property type="match status" value="1"/>
</dbReference>
<dbReference type="KEGG" id="pdp:PDIP_62720"/>
<sequence>MAPVLLEPTIAVSQSSSLPFQVAVDRGVTNGVDLTLKARPWRLLHLADGLNLPPPAQEEHPDLHVQRLLQLAWVTTIRAFFCSTTLYIGQDYLNGQCYVGQAAHGYSKPTAQIHVDPHDSVGDLLRDSIEALGLISHVKATHNVHAGQAGEDPGFDVTIVYQKQPAKRILSGQDACIGSCQVCCDIPAKEASEVDSIFTGLRLSICHTSDDMLHSQLDVGNTGIGLSLATSLLNSFNQALSSIDGSSTQTIGSLELCSAHDRDQIIQFTKAIGPGNDALLHDLCLQHSKTTPDAPAVRSWDGDLTYRQLEELTSRLAHWLVGQGVKPGIYVACAFYKSTWAIVARLAILMAGGAYICVDGSDPPPYLASALERTQIRLMLTSTGYKEKFADRVEILFEVSEASVSGLPLLTSVPCSTVTPTDPCAVLFTSGSTGKPKGIVQEHRSYASALTDYIRVMGMGPHSRMFQFDSYTFDISNNDFLAPLIAGGCCCVPTRSLTMESLMNDMNDLEGNIMFATPSVAIDMEPDRVPTLEMMCIGGEPVSDAVLAKWLDRVQVVNQYGMGEIASLCAYNRNLQMGRGSVVGRPATGAIWIVNPDNPDQLMPVGAVGELLIEGPHLSKGYLDHVSGKSENFLTAPPVWMAQLHTDRPNHRLYRSGDLGRYNHDGTIELMGRKDSMLKLDGARVEAGQVEYVLRRNLSTGDAAVVDVLGVIDGQSDPILAVYLYLASNPMNMESGPVEKMEFRPISERQSVHGLTQSLSEAVRQSLPRYYVPALYILIDRVPRTKSKKTDRRKLHLLGQAYYMEHRDELEGITIWLDWSQI</sequence>
<dbReference type="PROSITE" id="PS00455">
    <property type="entry name" value="AMP_BINDING"/>
    <property type="match status" value="1"/>
</dbReference>
<dbReference type="GO" id="GO:0044550">
    <property type="term" value="P:secondary metabolite biosynthetic process"/>
    <property type="evidence" value="ECO:0007669"/>
    <property type="project" value="TreeGrafter"/>
</dbReference>
<dbReference type="InterPro" id="IPR020845">
    <property type="entry name" value="AMP-binding_CS"/>
</dbReference>
<dbReference type="InterPro" id="IPR045851">
    <property type="entry name" value="AMP-bd_C_sf"/>
</dbReference>
<keyword evidence="2" id="KW-0597">Phosphoprotein</keyword>
<dbReference type="PANTHER" id="PTHR45527">
    <property type="entry name" value="NONRIBOSOMAL PEPTIDE SYNTHETASE"/>
    <property type="match status" value="1"/>
</dbReference>
<gene>
    <name evidence="5" type="ORF">Pdw03_8355</name>
</gene>
<dbReference type="InterPro" id="IPR000873">
    <property type="entry name" value="AMP-dep_synth/lig_dom"/>
</dbReference>
<dbReference type="RefSeq" id="XP_014533498.1">
    <property type="nucleotide sequence ID" value="XM_014678012.1"/>
</dbReference>
<dbReference type="GeneID" id="26234588"/>
<dbReference type="Proteomes" id="UP000595662">
    <property type="component" value="Chromosome 3"/>
</dbReference>
<accession>A0A7T6XNP4</accession>
<protein>
    <submittedName>
        <fullName evidence="5">AMP-dependent synthetase/ligase</fullName>
    </submittedName>
</protein>
<evidence type="ECO:0000259" key="4">
    <source>
        <dbReference type="Pfam" id="PF00501"/>
    </source>
</evidence>
<feature type="domain" description="AMP-dependent synthetase/ligase" evidence="4">
    <location>
        <begin position="287"/>
        <end position="623"/>
    </location>
</feature>
<proteinExistence type="predicted"/>
<evidence type="ECO:0000313" key="5">
    <source>
        <dbReference type="EMBL" id="QQK44454.1"/>
    </source>
</evidence>
<dbReference type="PANTHER" id="PTHR45527:SF3">
    <property type="entry name" value="SIDEROPHORE SYNTHETASE (EUROFUNG)"/>
    <property type="match status" value="1"/>
</dbReference>
<dbReference type="Gene3D" id="3.40.50.12780">
    <property type="entry name" value="N-terminal domain of ligase-like"/>
    <property type="match status" value="1"/>
</dbReference>
<dbReference type="AlphaFoldDB" id="A0A7T6XNP4"/>
<dbReference type="SUPFAM" id="SSF56801">
    <property type="entry name" value="Acetyl-CoA synthetase-like"/>
    <property type="match status" value="1"/>
</dbReference>